<dbReference type="STRING" id="1855383.SAMN05216548_10550"/>
<evidence type="ECO:0000256" key="6">
    <source>
        <dbReference type="SAM" id="MobiDB-lite"/>
    </source>
</evidence>
<organism evidence="9 10">
    <name type="scientific">Faunimonas pinastri</name>
    <dbReference type="NCBI Taxonomy" id="1855383"/>
    <lineage>
        <taxon>Bacteria</taxon>
        <taxon>Pseudomonadati</taxon>
        <taxon>Pseudomonadota</taxon>
        <taxon>Alphaproteobacteria</taxon>
        <taxon>Hyphomicrobiales</taxon>
        <taxon>Afifellaceae</taxon>
        <taxon>Faunimonas</taxon>
    </lineage>
</organism>
<feature type="domain" description="GtrA/DPMS transmembrane" evidence="8">
    <location>
        <begin position="66"/>
        <end position="181"/>
    </location>
</feature>
<dbReference type="InterPro" id="IPR051401">
    <property type="entry name" value="GtrA_CellWall_Glycosyl"/>
</dbReference>
<keyword evidence="4 7" id="KW-1133">Transmembrane helix</keyword>
<evidence type="ECO:0000256" key="1">
    <source>
        <dbReference type="ARBA" id="ARBA00004141"/>
    </source>
</evidence>
<feature type="transmembrane region" description="Helical" evidence="7">
    <location>
        <begin position="63"/>
        <end position="87"/>
    </location>
</feature>
<dbReference type="GO" id="GO:0005886">
    <property type="term" value="C:plasma membrane"/>
    <property type="evidence" value="ECO:0007669"/>
    <property type="project" value="TreeGrafter"/>
</dbReference>
<sequence length="185" mass="19862">MRPCRPGRGELGRRGVDRRGLSTGNGADLDHFPAAPLSLRPKPAHVAGPMIQTSLSPRLIRRVFGFAFVGGVAFFVDIGVLTALHYGAGQDPFTSRLISIALATLIAWQLNRRITFEPSGKHPAHEGMRYAMVAALSSSINYSLYTALLVTVPALPPTFATAFSSAFSVGISFLGYSRFVFGARP</sequence>
<proteinExistence type="inferred from homology"/>
<feature type="transmembrane region" description="Helical" evidence="7">
    <location>
        <begin position="93"/>
        <end position="110"/>
    </location>
</feature>
<keyword evidence="10" id="KW-1185">Reference proteome</keyword>
<evidence type="ECO:0000256" key="5">
    <source>
        <dbReference type="ARBA" id="ARBA00023136"/>
    </source>
</evidence>
<dbReference type="Pfam" id="PF04138">
    <property type="entry name" value="GtrA_DPMS_TM"/>
    <property type="match status" value="1"/>
</dbReference>
<evidence type="ECO:0000256" key="4">
    <source>
        <dbReference type="ARBA" id="ARBA00022989"/>
    </source>
</evidence>
<feature type="compositionally biased region" description="Basic and acidic residues" evidence="6">
    <location>
        <begin position="7"/>
        <end position="20"/>
    </location>
</feature>
<evidence type="ECO:0000256" key="7">
    <source>
        <dbReference type="SAM" id="Phobius"/>
    </source>
</evidence>
<protein>
    <submittedName>
        <fullName evidence="9">Putative flippase GtrA (Transmembrane translocase of bactoprenol-linked glucose)</fullName>
    </submittedName>
</protein>
<dbReference type="PANTHER" id="PTHR38459">
    <property type="entry name" value="PROPHAGE BACTOPRENOL-LINKED GLUCOSE TRANSLOCASE HOMOLOG"/>
    <property type="match status" value="1"/>
</dbReference>
<evidence type="ECO:0000259" key="8">
    <source>
        <dbReference type="Pfam" id="PF04138"/>
    </source>
</evidence>
<evidence type="ECO:0000313" key="9">
    <source>
        <dbReference type="EMBL" id="SEQ49886.1"/>
    </source>
</evidence>
<comment type="similarity">
    <text evidence="2">Belongs to the GtrA family.</text>
</comment>
<feature type="transmembrane region" description="Helical" evidence="7">
    <location>
        <begin position="130"/>
        <end position="152"/>
    </location>
</feature>
<name>A0A1H9GIH0_9HYPH</name>
<accession>A0A1H9GIH0</accession>
<dbReference type="InterPro" id="IPR007267">
    <property type="entry name" value="GtrA_DPMS_TM"/>
</dbReference>
<gene>
    <name evidence="9" type="ORF">SAMN05216548_10550</name>
</gene>
<evidence type="ECO:0000256" key="3">
    <source>
        <dbReference type="ARBA" id="ARBA00022692"/>
    </source>
</evidence>
<dbReference type="AlphaFoldDB" id="A0A1H9GIH0"/>
<dbReference type="GO" id="GO:0000271">
    <property type="term" value="P:polysaccharide biosynthetic process"/>
    <property type="evidence" value="ECO:0007669"/>
    <property type="project" value="InterPro"/>
</dbReference>
<reference evidence="9 10" key="1">
    <citation type="submission" date="2016-10" db="EMBL/GenBank/DDBJ databases">
        <authorList>
            <person name="de Groot N.N."/>
        </authorList>
    </citation>
    <scope>NUCLEOTIDE SEQUENCE [LARGE SCALE GENOMIC DNA]</scope>
    <source>
        <strain evidence="9 10">A52C2</strain>
    </source>
</reference>
<evidence type="ECO:0000313" key="10">
    <source>
        <dbReference type="Proteomes" id="UP000199647"/>
    </source>
</evidence>
<feature type="transmembrane region" description="Helical" evidence="7">
    <location>
        <begin position="158"/>
        <end position="181"/>
    </location>
</feature>
<evidence type="ECO:0000256" key="2">
    <source>
        <dbReference type="ARBA" id="ARBA00009399"/>
    </source>
</evidence>
<keyword evidence="5 7" id="KW-0472">Membrane</keyword>
<comment type="subcellular location">
    <subcellularLocation>
        <location evidence="1">Membrane</location>
        <topology evidence="1">Multi-pass membrane protein</topology>
    </subcellularLocation>
</comment>
<dbReference type="PANTHER" id="PTHR38459:SF1">
    <property type="entry name" value="PROPHAGE BACTOPRENOL-LINKED GLUCOSE TRANSLOCASE HOMOLOG"/>
    <property type="match status" value="1"/>
</dbReference>
<feature type="region of interest" description="Disordered" evidence="6">
    <location>
        <begin position="1"/>
        <end position="29"/>
    </location>
</feature>
<dbReference type="EMBL" id="FOFG01000005">
    <property type="protein sequence ID" value="SEQ49886.1"/>
    <property type="molecule type" value="Genomic_DNA"/>
</dbReference>
<dbReference type="Proteomes" id="UP000199647">
    <property type="component" value="Unassembled WGS sequence"/>
</dbReference>
<keyword evidence="3 7" id="KW-0812">Transmembrane</keyword>